<gene>
    <name evidence="5" type="ORF">Asera_63850</name>
</gene>
<keyword evidence="3" id="KW-0804">Transcription</keyword>
<dbReference type="GO" id="GO:0043565">
    <property type="term" value="F:sequence-specific DNA binding"/>
    <property type="evidence" value="ECO:0007669"/>
    <property type="project" value="InterPro"/>
</dbReference>
<dbReference type="InterPro" id="IPR029062">
    <property type="entry name" value="Class_I_gatase-like"/>
</dbReference>
<evidence type="ECO:0000259" key="4">
    <source>
        <dbReference type="PROSITE" id="PS01124"/>
    </source>
</evidence>
<evidence type="ECO:0000256" key="3">
    <source>
        <dbReference type="ARBA" id="ARBA00023163"/>
    </source>
</evidence>
<dbReference type="CDD" id="cd03137">
    <property type="entry name" value="GATase1_AraC_1"/>
    <property type="match status" value="1"/>
</dbReference>
<dbReference type="SUPFAM" id="SSF52317">
    <property type="entry name" value="Class I glutamine amidotransferase-like"/>
    <property type="match status" value="1"/>
</dbReference>
<evidence type="ECO:0000256" key="1">
    <source>
        <dbReference type="ARBA" id="ARBA00023015"/>
    </source>
</evidence>
<organism evidence="5 6">
    <name type="scientific">Actinocatenispora sera</name>
    <dbReference type="NCBI Taxonomy" id="390989"/>
    <lineage>
        <taxon>Bacteria</taxon>
        <taxon>Bacillati</taxon>
        <taxon>Actinomycetota</taxon>
        <taxon>Actinomycetes</taxon>
        <taxon>Micromonosporales</taxon>
        <taxon>Micromonosporaceae</taxon>
        <taxon>Actinocatenispora</taxon>
    </lineage>
</organism>
<proteinExistence type="predicted"/>
<dbReference type="InterPro" id="IPR002818">
    <property type="entry name" value="DJ-1/PfpI"/>
</dbReference>
<feature type="domain" description="HTH araC/xylS-type" evidence="4">
    <location>
        <begin position="219"/>
        <end position="317"/>
    </location>
</feature>
<evidence type="ECO:0000256" key="2">
    <source>
        <dbReference type="ARBA" id="ARBA00023125"/>
    </source>
</evidence>
<dbReference type="KEGG" id="aser:Asera_63850"/>
<dbReference type="Gene3D" id="1.10.10.60">
    <property type="entry name" value="Homeodomain-like"/>
    <property type="match status" value="1"/>
</dbReference>
<dbReference type="InterPro" id="IPR018060">
    <property type="entry name" value="HTH_AraC"/>
</dbReference>
<keyword evidence="2" id="KW-0238">DNA-binding</keyword>
<keyword evidence="6" id="KW-1185">Reference proteome</keyword>
<dbReference type="SUPFAM" id="SSF46689">
    <property type="entry name" value="Homeodomain-like"/>
    <property type="match status" value="2"/>
</dbReference>
<dbReference type="InterPro" id="IPR009057">
    <property type="entry name" value="Homeodomain-like_sf"/>
</dbReference>
<dbReference type="Pfam" id="PF01965">
    <property type="entry name" value="DJ-1_PfpI"/>
    <property type="match status" value="1"/>
</dbReference>
<sequence length="323" mass="34681">MRMDSHRVVVVGYDNAELVDIACVTSALALANRLGADPRYELVFANVSGDPVRCETGLSLAAQARLDAIRHADTVIVSGGDGHRAAARDAELVRQVRRLAAGANRVASVCTGATVLAAARLLDGKRATTHWLYAAELERSYPRVRVDPAPIFVRDGAVATSGGVTASLDLTLAFIEEDHGAELARWVAMGMVTYLQRPGNQAQMSVFTSAPRPDHATLRLVIDHVVAHPDADLSVPAIAAHAGVSARQLTRLFREHAGETPASAVRRMRLEIAARLAATTDLSLSQIAHRCGFRSAETLRQAFAARFGVSPRRFRSTQVRSPS</sequence>
<dbReference type="SMART" id="SM00342">
    <property type="entry name" value="HTH_ARAC"/>
    <property type="match status" value="1"/>
</dbReference>
<dbReference type="Proteomes" id="UP000680750">
    <property type="component" value="Chromosome"/>
</dbReference>
<reference evidence="5" key="1">
    <citation type="submission" date="2020-08" db="EMBL/GenBank/DDBJ databases">
        <title>Whole genome shotgun sequence of Actinocatenispora sera NBRC 101916.</title>
        <authorList>
            <person name="Komaki H."/>
            <person name="Tamura T."/>
        </authorList>
    </citation>
    <scope>NUCLEOTIDE SEQUENCE</scope>
    <source>
        <strain evidence="5">NBRC 101916</strain>
    </source>
</reference>
<dbReference type="PANTHER" id="PTHR43130">
    <property type="entry name" value="ARAC-FAMILY TRANSCRIPTIONAL REGULATOR"/>
    <property type="match status" value="1"/>
</dbReference>
<name>A0A810LAJ0_9ACTN</name>
<dbReference type="GO" id="GO:0003700">
    <property type="term" value="F:DNA-binding transcription factor activity"/>
    <property type="evidence" value="ECO:0007669"/>
    <property type="project" value="InterPro"/>
</dbReference>
<evidence type="ECO:0000313" key="6">
    <source>
        <dbReference type="Proteomes" id="UP000680750"/>
    </source>
</evidence>
<dbReference type="Gene3D" id="3.40.50.880">
    <property type="match status" value="1"/>
</dbReference>
<dbReference type="Pfam" id="PF12833">
    <property type="entry name" value="HTH_18"/>
    <property type="match status" value="1"/>
</dbReference>
<dbReference type="EMBL" id="AP023354">
    <property type="protein sequence ID" value="BCJ32277.1"/>
    <property type="molecule type" value="Genomic_DNA"/>
</dbReference>
<evidence type="ECO:0000313" key="5">
    <source>
        <dbReference type="EMBL" id="BCJ32277.1"/>
    </source>
</evidence>
<keyword evidence="1" id="KW-0805">Transcription regulation</keyword>
<dbReference type="AlphaFoldDB" id="A0A810LAJ0"/>
<dbReference type="PROSITE" id="PS00041">
    <property type="entry name" value="HTH_ARAC_FAMILY_1"/>
    <property type="match status" value="1"/>
</dbReference>
<protein>
    <submittedName>
        <fullName evidence="5">AraC family transcriptional regulator</fullName>
    </submittedName>
</protein>
<dbReference type="InterPro" id="IPR052158">
    <property type="entry name" value="INH-QAR"/>
</dbReference>
<dbReference type="PANTHER" id="PTHR43130:SF3">
    <property type="entry name" value="HTH-TYPE TRANSCRIPTIONAL REGULATOR RV1931C"/>
    <property type="match status" value="1"/>
</dbReference>
<dbReference type="InterPro" id="IPR018062">
    <property type="entry name" value="HTH_AraC-typ_CS"/>
</dbReference>
<dbReference type="PROSITE" id="PS01124">
    <property type="entry name" value="HTH_ARAC_FAMILY_2"/>
    <property type="match status" value="1"/>
</dbReference>
<accession>A0A810LAJ0</accession>